<sequence>MTLGRKNLSLGNEAKLVIQTYSGMYEFMVSPLVVSNHGTSQKLLTETYPLLTSDSSLFCTGIIDNKAI</sequence>
<evidence type="ECO:0000313" key="1">
    <source>
        <dbReference type="EMBL" id="AFZ24655.1"/>
    </source>
</evidence>
<dbReference type="KEGG" id="csg:Cylst_2437"/>
<dbReference type="AlphaFoldDB" id="K9WWA3"/>
<name>K9WWA3_9NOST</name>
<dbReference type="STRING" id="56107.Cylst_2437"/>
<dbReference type="Proteomes" id="UP000010475">
    <property type="component" value="Chromosome"/>
</dbReference>
<dbReference type="HOGENOM" id="CLU_2786956_0_0_3"/>
<protein>
    <submittedName>
        <fullName evidence="1">Uncharacterized protein</fullName>
    </submittedName>
</protein>
<accession>K9WWA3</accession>
<keyword evidence="2" id="KW-1185">Reference proteome</keyword>
<organism evidence="1 2">
    <name type="scientific">Cylindrospermum stagnale PCC 7417</name>
    <dbReference type="NCBI Taxonomy" id="56107"/>
    <lineage>
        <taxon>Bacteria</taxon>
        <taxon>Bacillati</taxon>
        <taxon>Cyanobacteriota</taxon>
        <taxon>Cyanophyceae</taxon>
        <taxon>Nostocales</taxon>
        <taxon>Nostocaceae</taxon>
        <taxon>Cylindrospermum</taxon>
    </lineage>
</organism>
<reference evidence="1 2" key="1">
    <citation type="submission" date="2012-06" db="EMBL/GenBank/DDBJ databases">
        <title>Finished chromosome of genome of Cylindrospermum stagnale PCC 7417.</title>
        <authorList>
            <consortium name="US DOE Joint Genome Institute"/>
            <person name="Gugger M."/>
            <person name="Coursin T."/>
            <person name="Rippka R."/>
            <person name="Tandeau De Marsac N."/>
            <person name="Huntemann M."/>
            <person name="Wei C.-L."/>
            <person name="Han J."/>
            <person name="Detter J.C."/>
            <person name="Han C."/>
            <person name="Tapia R."/>
            <person name="Chen A."/>
            <person name="Kyrpides N."/>
            <person name="Mavromatis K."/>
            <person name="Markowitz V."/>
            <person name="Szeto E."/>
            <person name="Ivanova N."/>
            <person name="Pagani I."/>
            <person name="Pati A."/>
            <person name="Goodwin L."/>
            <person name="Nordberg H.P."/>
            <person name="Cantor M.N."/>
            <person name="Hua S.X."/>
            <person name="Woyke T."/>
            <person name="Kerfeld C.A."/>
        </authorList>
    </citation>
    <scope>NUCLEOTIDE SEQUENCE [LARGE SCALE GENOMIC DNA]</scope>
    <source>
        <strain evidence="1 2">PCC 7417</strain>
    </source>
</reference>
<proteinExistence type="predicted"/>
<gene>
    <name evidence="1" type="ORF">Cylst_2437</name>
</gene>
<evidence type="ECO:0000313" key="2">
    <source>
        <dbReference type="Proteomes" id="UP000010475"/>
    </source>
</evidence>
<dbReference type="EMBL" id="CP003642">
    <property type="protein sequence ID" value="AFZ24655.1"/>
    <property type="molecule type" value="Genomic_DNA"/>
</dbReference>